<sequence>MYGVHIFVNAAVVKWHWIQNGSGTGDRGVTVSTLLDLNATDFVEIFTYQNSGGNETAHAGTTYTSVSLHKVA</sequence>
<reference evidence="1" key="1">
    <citation type="journal article" date="2014" name="Front. Microbiol.">
        <title>High frequency of phylogenetically diverse reductive dehalogenase-homologous genes in deep subseafloor sedimentary metagenomes.</title>
        <authorList>
            <person name="Kawai M."/>
            <person name="Futagami T."/>
            <person name="Toyoda A."/>
            <person name="Takaki Y."/>
            <person name="Nishi S."/>
            <person name="Hori S."/>
            <person name="Arai W."/>
            <person name="Tsubouchi T."/>
            <person name="Morono Y."/>
            <person name="Uchiyama I."/>
            <person name="Ito T."/>
            <person name="Fujiyama A."/>
            <person name="Inagaki F."/>
            <person name="Takami H."/>
        </authorList>
    </citation>
    <scope>NUCLEOTIDE SEQUENCE</scope>
    <source>
        <strain evidence="1">Expedition CK06-06</strain>
    </source>
</reference>
<dbReference type="AlphaFoldDB" id="X1EDK9"/>
<gene>
    <name evidence="1" type="ORF">S03H2_25083</name>
</gene>
<comment type="caution">
    <text evidence="1">The sequence shown here is derived from an EMBL/GenBank/DDBJ whole genome shotgun (WGS) entry which is preliminary data.</text>
</comment>
<name>X1EDK9_9ZZZZ</name>
<evidence type="ECO:0000313" key="1">
    <source>
        <dbReference type="EMBL" id="GAH31381.1"/>
    </source>
</evidence>
<organism evidence="1">
    <name type="scientific">marine sediment metagenome</name>
    <dbReference type="NCBI Taxonomy" id="412755"/>
    <lineage>
        <taxon>unclassified sequences</taxon>
        <taxon>metagenomes</taxon>
        <taxon>ecological metagenomes</taxon>
    </lineage>
</organism>
<dbReference type="EMBL" id="BARU01014096">
    <property type="protein sequence ID" value="GAH31381.1"/>
    <property type="molecule type" value="Genomic_DNA"/>
</dbReference>
<proteinExistence type="predicted"/>
<protein>
    <submittedName>
        <fullName evidence="1">Uncharacterized protein</fullName>
    </submittedName>
</protein>
<accession>X1EDK9</accession>